<evidence type="ECO:0000313" key="8">
    <source>
        <dbReference type="Proteomes" id="UP000298009"/>
    </source>
</evidence>
<evidence type="ECO:0000256" key="1">
    <source>
        <dbReference type="ARBA" id="ARBA00004141"/>
    </source>
</evidence>
<feature type="transmembrane region" description="Helical" evidence="5">
    <location>
        <begin position="283"/>
        <end position="305"/>
    </location>
</feature>
<feature type="transmembrane region" description="Helical" evidence="5">
    <location>
        <begin position="221"/>
        <end position="242"/>
    </location>
</feature>
<feature type="transmembrane region" description="Helical" evidence="5">
    <location>
        <begin position="317"/>
        <end position="348"/>
    </location>
</feature>
<feature type="transmembrane region" description="Helical" evidence="5">
    <location>
        <begin position="360"/>
        <end position="378"/>
    </location>
</feature>
<comment type="caution">
    <text evidence="7">The sequence shown here is derived from an EMBL/GenBank/DDBJ whole genome shotgun (WGS) entry which is preliminary data.</text>
</comment>
<reference evidence="7" key="1">
    <citation type="journal article" date="2019" name="PLoS Negl. Trop. Dis.">
        <title>Revisiting the worldwide diversity of Leptospira species in the environment.</title>
        <authorList>
            <person name="Vincent A.T."/>
            <person name="Schiettekatte O."/>
            <person name="Bourhy P."/>
            <person name="Veyrier F.J."/>
            <person name="Picardeau M."/>
        </authorList>
    </citation>
    <scope>NUCLEOTIDE SEQUENCE [LARGE SCALE GENOMIC DNA]</scope>
    <source>
        <strain evidence="7">201800287</strain>
    </source>
</reference>
<feature type="transmembrane region" description="Helical" evidence="5">
    <location>
        <begin position="99"/>
        <end position="117"/>
    </location>
</feature>
<dbReference type="AlphaFoldDB" id="A0A4V3JJ27"/>
<keyword evidence="8" id="KW-1185">Reference proteome</keyword>
<dbReference type="PANTHER" id="PTHR37422">
    <property type="entry name" value="TEICHURONIC ACID BIOSYNTHESIS PROTEIN TUAE"/>
    <property type="match status" value="1"/>
</dbReference>
<evidence type="ECO:0000259" key="6">
    <source>
        <dbReference type="Pfam" id="PF04932"/>
    </source>
</evidence>
<dbReference type="PANTHER" id="PTHR37422:SF13">
    <property type="entry name" value="LIPOPOLYSACCHARIDE BIOSYNTHESIS PROTEIN PA4999-RELATED"/>
    <property type="match status" value="1"/>
</dbReference>
<evidence type="ECO:0000256" key="2">
    <source>
        <dbReference type="ARBA" id="ARBA00022692"/>
    </source>
</evidence>
<dbReference type="Proteomes" id="UP000298009">
    <property type="component" value="Unassembled WGS sequence"/>
</dbReference>
<feature type="transmembrane region" description="Helical" evidence="5">
    <location>
        <begin position="543"/>
        <end position="565"/>
    </location>
</feature>
<sequence length="686" mass="80844">MELRHFAIYFTSILSYQRKISFISRCPTNTFQKLPIGFKMQRLPFLLFDFLFFIGFLSLFFGETNQKFFRNDAIGLGVFLFLIYFFWNLRKRKYSFRSFFHLLFVILLSNFVFFKLAEYDPIQLLPEKLTIKLTMFFWAVVLLYYHAKSSEKEFLTFGSILAVLPCFVTSNFMSYPVVPIGFALALVIRYQDSISENFTWLLLLSTAAFIYWIIKDWYDDFALIRILLLFEVMIFVSFARTWKESMKQIIVDGLLLVFLINAIILAVKMFLEPNFRISNYREDLFLIPVSLIGSNSFLVLGLAVYSIRSENRFKNLFYFAVLIFASLLLMISVSRISILSVGLLAFIIIWSQRSSSVRKFLSILAVPVIVFYLIFLLYSEKTLFDLGTIGIRFSIWRLHFFSTIANAPLFGLGFNPEKIIPFLDIRYLSLADFRFVQDYIIHFHTFPLAHNLYFQILSSVGIVGLLFFFYFLFIYLYRFVKGYSEYSAKDRLLFFILIVWLVHEFMDFSSLEVANVFFWGMVLVGVTRINKNENRQTKPIKPIFSKTFLVFSFLLLISFSLRFGFVEQSIFKYHKDVQLSTFYEFQPKNNSLVKKIENKNVSLLKNWKIQFLGARYFFLELALAKDTELEPSLLVQCFQTMPRQELCAANLMTYVLKQKNMDNAMTLSRYLLSAKDPFGIYTRDFL</sequence>
<evidence type="ECO:0000256" key="4">
    <source>
        <dbReference type="ARBA" id="ARBA00023136"/>
    </source>
</evidence>
<feature type="transmembrane region" description="Helical" evidence="5">
    <location>
        <begin position="129"/>
        <end position="147"/>
    </location>
</feature>
<proteinExistence type="predicted"/>
<dbReference type="GO" id="GO:0016020">
    <property type="term" value="C:membrane"/>
    <property type="evidence" value="ECO:0007669"/>
    <property type="project" value="UniProtKB-SubCell"/>
</dbReference>
<dbReference type="InterPro" id="IPR051533">
    <property type="entry name" value="WaaL-like"/>
</dbReference>
<keyword evidence="2 5" id="KW-0812">Transmembrane</keyword>
<dbReference type="InterPro" id="IPR007016">
    <property type="entry name" value="O-antigen_ligase-rel_domated"/>
</dbReference>
<gene>
    <name evidence="7" type="ORF">EHQ24_17865</name>
</gene>
<keyword evidence="3 5" id="KW-1133">Transmembrane helix</keyword>
<evidence type="ECO:0000256" key="3">
    <source>
        <dbReference type="ARBA" id="ARBA00022989"/>
    </source>
</evidence>
<feature type="domain" description="O-antigen ligase-related" evidence="6">
    <location>
        <begin position="321"/>
        <end position="469"/>
    </location>
</feature>
<dbReference type="EMBL" id="RQFK01000033">
    <property type="protein sequence ID" value="TGK78416.1"/>
    <property type="molecule type" value="Genomic_DNA"/>
</dbReference>
<organism evidence="7 8">
    <name type="scientific">Leptospira noumeaensis</name>
    <dbReference type="NCBI Taxonomy" id="2484964"/>
    <lineage>
        <taxon>Bacteria</taxon>
        <taxon>Pseudomonadati</taxon>
        <taxon>Spirochaetota</taxon>
        <taxon>Spirochaetia</taxon>
        <taxon>Leptospirales</taxon>
        <taxon>Leptospiraceae</taxon>
        <taxon>Leptospira</taxon>
    </lineage>
</organism>
<comment type="subcellular location">
    <subcellularLocation>
        <location evidence="1">Membrane</location>
        <topology evidence="1">Multi-pass membrane protein</topology>
    </subcellularLocation>
</comment>
<feature type="transmembrane region" description="Helical" evidence="5">
    <location>
        <begin position="248"/>
        <end position="271"/>
    </location>
</feature>
<feature type="transmembrane region" description="Helical" evidence="5">
    <location>
        <begin position="492"/>
        <end position="508"/>
    </location>
</feature>
<dbReference type="OrthoDB" id="316998at2"/>
<feature type="transmembrane region" description="Helical" evidence="5">
    <location>
        <begin position="68"/>
        <end position="87"/>
    </location>
</feature>
<name>A0A4V3JJ27_9LEPT</name>
<evidence type="ECO:0000256" key="5">
    <source>
        <dbReference type="SAM" id="Phobius"/>
    </source>
</evidence>
<accession>A0A4V3JJ27</accession>
<dbReference type="Pfam" id="PF04932">
    <property type="entry name" value="Wzy_C"/>
    <property type="match status" value="1"/>
</dbReference>
<protein>
    <recommendedName>
        <fullName evidence="6">O-antigen ligase-related domain-containing protein</fullName>
    </recommendedName>
</protein>
<keyword evidence="4 5" id="KW-0472">Membrane</keyword>
<feature type="transmembrane region" description="Helical" evidence="5">
    <location>
        <begin position="198"/>
        <end position="214"/>
    </location>
</feature>
<evidence type="ECO:0000313" key="7">
    <source>
        <dbReference type="EMBL" id="TGK78416.1"/>
    </source>
</evidence>
<feature type="transmembrane region" description="Helical" evidence="5">
    <location>
        <begin position="154"/>
        <end position="178"/>
    </location>
</feature>
<feature type="transmembrane region" description="Helical" evidence="5">
    <location>
        <begin position="452"/>
        <end position="480"/>
    </location>
</feature>
<feature type="transmembrane region" description="Helical" evidence="5">
    <location>
        <begin position="43"/>
        <end position="62"/>
    </location>
</feature>